<keyword evidence="1" id="KW-0732">Signal</keyword>
<dbReference type="EMBL" id="PXXK01000524">
    <property type="protein sequence ID" value="RFN43643.1"/>
    <property type="molecule type" value="Genomic_DNA"/>
</dbReference>
<evidence type="ECO:0000313" key="2">
    <source>
        <dbReference type="EMBL" id="RFN43643.1"/>
    </source>
</evidence>
<reference evidence="2 3" key="1">
    <citation type="journal article" date="2018" name="PLoS Pathog.">
        <title>Evolution of structural diversity of trichothecenes, a family of toxins produced by plant pathogenic and entomopathogenic fungi.</title>
        <authorList>
            <person name="Proctor R.H."/>
            <person name="McCormick S.P."/>
            <person name="Kim H.S."/>
            <person name="Cardoza R.E."/>
            <person name="Stanley A.M."/>
            <person name="Lindo L."/>
            <person name="Kelly A."/>
            <person name="Brown D.W."/>
            <person name="Lee T."/>
            <person name="Vaughan M.M."/>
            <person name="Alexander N.J."/>
            <person name="Busman M."/>
            <person name="Gutierrez S."/>
        </authorList>
    </citation>
    <scope>NUCLEOTIDE SEQUENCE [LARGE SCALE GENOMIC DNA]</scope>
    <source>
        <strain evidence="2 3">NRRL 13405</strain>
    </source>
</reference>
<feature type="signal peptide" evidence="1">
    <location>
        <begin position="1"/>
        <end position="18"/>
    </location>
</feature>
<dbReference type="AlphaFoldDB" id="A0A395M8P2"/>
<evidence type="ECO:0000313" key="3">
    <source>
        <dbReference type="Proteomes" id="UP000265631"/>
    </source>
</evidence>
<name>A0A395M8P2_9HYPO</name>
<comment type="caution">
    <text evidence="2">The sequence shown here is derived from an EMBL/GenBank/DDBJ whole genome shotgun (WGS) entry which is preliminary data.</text>
</comment>
<keyword evidence="3" id="KW-1185">Reference proteome</keyword>
<evidence type="ECO:0000256" key="1">
    <source>
        <dbReference type="SAM" id="SignalP"/>
    </source>
</evidence>
<dbReference type="Proteomes" id="UP000265631">
    <property type="component" value="Unassembled WGS sequence"/>
</dbReference>
<gene>
    <name evidence="2" type="ORF">FIE12Z_12109</name>
</gene>
<feature type="chain" id="PRO_5017439816" evidence="1">
    <location>
        <begin position="19"/>
        <end position="90"/>
    </location>
</feature>
<accession>A0A395M8P2</accession>
<organism evidence="2 3">
    <name type="scientific">Fusarium flagelliforme</name>
    <dbReference type="NCBI Taxonomy" id="2675880"/>
    <lineage>
        <taxon>Eukaryota</taxon>
        <taxon>Fungi</taxon>
        <taxon>Dikarya</taxon>
        <taxon>Ascomycota</taxon>
        <taxon>Pezizomycotina</taxon>
        <taxon>Sordariomycetes</taxon>
        <taxon>Hypocreomycetidae</taxon>
        <taxon>Hypocreales</taxon>
        <taxon>Nectriaceae</taxon>
        <taxon>Fusarium</taxon>
        <taxon>Fusarium incarnatum-equiseti species complex</taxon>
    </lineage>
</organism>
<sequence length="90" mass="9032">MQFSTLASVLTMAVAAIAAPADIEARTGGGNNGNNPVCTAQNNQVCCNGILSCAVQVLGSNCNGDSYCCKSDAPVGALINVALLNCVKLL</sequence>
<proteinExistence type="predicted"/>
<protein>
    <submittedName>
        <fullName evidence="2">Hydrophobin 3</fullName>
    </submittedName>
</protein>